<accession>A0AAX4JR65</accession>
<keyword evidence="5" id="KW-0804">Transcription</keyword>
<dbReference type="SMART" id="SM00338">
    <property type="entry name" value="BRLZ"/>
    <property type="match status" value="1"/>
</dbReference>
<evidence type="ECO:0000256" key="6">
    <source>
        <dbReference type="ARBA" id="ARBA00023242"/>
    </source>
</evidence>
<dbReference type="InterPro" id="IPR046347">
    <property type="entry name" value="bZIP_sf"/>
</dbReference>
<keyword evidence="6" id="KW-0539">Nucleus</keyword>
<dbReference type="PANTHER" id="PTHR47416">
    <property type="entry name" value="BASIC-LEUCINE ZIPPER TRANSCRIPTION FACTOR F-RELATED"/>
    <property type="match status" value="1"/>
</dbReference>
<dbReference type="GO" id="GO:0005634">
    <property type="term" value="C:nucleus"/>
    <property type="evidence" value="ECO:0007669"/>
    <property type="project" value="UniProtKB-SubCell"/>
</dbReference>
<dbReference type="EMBL" id="CP144099">
    <property type="protein sequence ID" value="WWC87045.1"/>
    <property type="molecule type" value="Genomic_DNA"/>
</dbReference>
<organism evidence="9 10">
    <name type="scientific">Kwoniella dendrophila CBS 6074</name>
    <dbReference type="NCBI Taxonomy" id="1295534"/>
    <lineage>
        <taxon>Eukaryota</taxon>
        <taxon>Fungi</taxon>
        <taxon>Dikarya</taxon>
        <taxon>Basidiomycota</taxon>
        <taxon>Agaricomycotina</taxon>
        <taxon>Tremellomycetes</taxon>
        <taxon>Tremellales</taxon>
        <taxon>Cryptococcaceae</taxon>
        <taxon>Kwoniella</taxon>
    </lineage>
</organism>
<dbReference type="CDD" id="cd14812">
    <property type="entry name" value="bZIP_u3"/>
    <property type="match status" value="1"/>
</dbReference>
<protein>
    <recommendedName>
        <fullName evidence="8">BZIP domain-containing protein</fullName>
    </recommendedName>
</protein>
<dbReference type="Pfam" id="PF00170">
    <property type="entry name" value="bZIP_1"/>
    <property type="match status" value="1"/>
</dbReference>
<evidence type="ECO:0000313" key="9">
    <source>
        <dbReference type="EMBL" id="WWC87045.1"/>
    </source>
</evidence>
<dbReference type="GO" id="GO:0003677">
    <property type="term" value="F:DNA binding"/>
    <property type="evidence" value="ECO:0007669"/>
    <property type="project" value="UniProtKB-KW"/>
</dbReference>
<dbReference type="Proteomes" id="UP001355207">
    <property type="component" value="Chromosome 2"/>
</dbReference>
<evidence type="ECO:0000313" key="10">
    <source>
        <dbReference type="Proteomes" id="UP001355207"/>
    </source>
</evidence>
<feature type="region of interest" description="Disordered" evidence="7">
    <location>
        <begin position="1"/>
        <end position="90"/>
    </location>
</feature>
<feature type="domain" description="BZIP" evidence="8">
    <location>
        <begin position="66"/>
        <end position="109"/>
    </location>
</feature>
<evidence type="ECO:0000256" key="1">
    <source>
        <dbReference type="ARBA" id="ARBA00004123"/>
    </source>
</evidence>
<dbReference type="AlphaFoldDB" id="A0AAX4JR65"/>
<sequence length="432" mass="46783">MTNAVASSSKRPAPSSSINTANKAKRPRPSTSSAITDIPEDDHTEDVDGAEGEDDENVDDDLKAKIARKEARTIRNRESAQRSRNQRKAHLAHLEQRVIELEAENRALKGDSYSPATPSSFSNVGSNGREASPAQSVISLANDLGIPSELVNGTGVKLSNVAPPPADLELEDVKPVIHHTPSPVPVEQPHRSTFSPTHNDFESLRSENVALRERVSLLENLVKQVVAVANFSGLQSSSQDIKPNVQQPTEIVSPITANNIDWSSFLSAPVVVPPTTGLEATLSPPFYPSTITDIPIPTSQSSETQSLLNGVNSSNAVARHPAEVATMSSSTSVVEERLDQPFNFTNNVSTFNNNNNNNNSNLWNGQSTTEVNWENGNGVNTLNNWDEAMKNLIEDIEGRNNGRENEQIQNQNQSSSVLGMEWFGNTNGSVVV</sequence>
<proteinExistence type="inferred from homology"/>
<evidence type="ECO:0000256" key="2">
    <source>
        <dbReference type="ARBA" id="ARBA00007163"/>
    </source>
</evidence>
<dbReference type="PROSITE" id="PS50217">
    <property type="entry name" value="BZIP"/>
    <property type="match status" value="1"/>
</dbReference>
<comment type="subcellular location">
    <subcellularLocation>
        <location evidence="1">Nucleus</location>
    </subcellularLocation>
</comment>
<feature type="compositionally biased region" description="Acidic residues" evidence="7">
    <location>
        <begin position="38"/>
        <end position="59"/>
    </location>
</feature>
<feature type="region of interest" description="Disordered" evidence="7">
    <location>
        <begin position="109"/>
        <end position="128"/>
    </location>
</feature>
<evidence type="ECO:0000256" key="4">
    <source>
        <dbReference type="ARBA" id="ARBA00023125"/>
    </source>
</evidence>
<dbReference type="Gene3D" id="1.20.5.170">
    <property type="match status" value="1"/>
</dbReference>
<dbReference type="SUPFAM" id="SSF57959">
    <property type="entry name" value="Leucine zipper domain"/>
    <property type="match status" value="1"/>
</dbReference>
<evidence type="ECO:0000256" key="7">
    <source>
        <dbReference type="SAM" id="MobiDB-lite"/>
    </source>
</evidence>
<dbReference type="RefSeq" id="XP_066073808.1">
    <property type="nucleotide sequence ID" value="XM_066217711.1"/>
</dbReference>
<dbReference type="GeneID" id="91092602"/>
<reference evidence="9 10" key="1">
    <citation type="submission" date="2024-01" db="EMBL/GenBank/DDBJ databases">
        <title>Comparative genomics of Cryptococcus and Kwoniella reveals pathogenesis evolution and contrasting modes of karyotype evolution via chromosome fusion or intercentromeric recombination.</title>
        <authorList>
            <person name="Coelho M.A."/>
            <person name="David-Palma M."/>
            <person name="Shea T."/>
            <person name="Bowers K."/>
            <person name="McGinley-Smith S."/>
            <person name="Mohammad A.W."/>
            <person name="Gnirke A."/>
            <person name="Yurkov A.M."/>
            <person name="Nowrousian M."/>
            <person name="Sun S."/>
            <person name="Cuomo C.A."/>
            <person name="Heitman J."/>
        </authorList>
    </citation>
    <scope>NUCLEOTIDE SEQUENCE [LARGE SCALE GENOMIC DNA]</scope>
    <source>
        <strain evidence="9 10">CBS 6074</strain>
    </source>
</reference>
<evidence type="ECO:0000256" key="3">
    <source>
        <dbReference type="ARBA" id="ARBA00023015"/>
    </source>
</evidence>
<keyword evidence="3" id="KW-0805">Transcription regulation</keyword>
<dbReference type="GO" id="GO:0003700">
    <property type="term" value="F:DNA-binding transcription factor activity"/>
    <property type="evidence" value="ECO:0007669"/>
    <property type="project" value="InterPro"/>
</dbReference>
<dbReference type="PANTHER" id="PTHR47416:SF8">
    <property type="entry name" value="BASIC-LEUCINE ZIPPER TRANSCRIPTION FACTOR E-RELATED"/>
    <property type="match status" value="1"/>
</dbReference>
<feature type="compositionally biased region" description="Low complexity" evidence="7">
    <location>
        <begin position="1"/>
        <end position="17"/>
    </location>
</feature>
<evidence type="ECO:0000256" key="5">
    <source>
        <dbReference type="ARBA" id="ARBA00023163"/>
    </source>
</evidence>
<evidence type="ECO:0000259" key="8">
    <source>
        <dbReference type="PROSITE" id="PS50217"/>
    </source>
</evidence>
<comment type="similarity">
    <text evidence="2">Belongs to the bZIP family.</text>
</comment>
<feature type="compositionally biased region" description="Basic and acidic residues" evidence="7">
    <location>
        <begin position="60"/>
        <end position="81"/>
    </location>
</feature>
<keyword evidence="4" id="KW-0238">DNA-binding</keyword>
<feature type="compositionally biased region" description="Polar residues" evidence="7">
    <location>
        <begin position="114"/>
        <end position="126"/>
    </location>
</feature>
<gene>
    <name evidence="9" type="ORF">L201_001930</name>
</gene>
<name>A0AAX4JR65_9TREE</name>
<keyword evidence="10" id="KW-1185">Reference proteome</keyword>
<feature type="region of interest" description="Disordered" evidence="7">
    <location>
        <begin position="401"/>
        <end position="420"/>
    </location>
</feature>
<dbReference type="InterPro" id="IPR004827">
    <property type="entry name" value="bZIP"/>
</dbReference>